<dbReference type="RefSeq" id="WP_379320716.1">
    <property type="nucleotide sequence ID" value="NZ_JBHTLM010000015.1"/>
</dbReference>
<dbReference type="Proteomes" id="UP001597262">
    <property type="component" value="Unassembled WGS sequence"/>
</dbReference>
<dbReference type="SUPFAM" id="SSF49478">
    <property type="entry name" value="Cna protein B-type domain"/>
    <property type="match status" value="1"/>
</dbReference>
<name>A0ABW3S182_9BACL</name>
<keyword evidence="3" id="KW-0808">Transferase</keyword>
<feature type="domain" description="Glycosyl transferase family 1" evidence="1">
    <location>
        <begin position="223"/>
        <end position="380"/>
    </location>
</feature>
<keyword evidence="4" id="KW-1185">Reference proteome</keyword>
<dbReference type="EC" id="2.4.-.-" evidence="3"/>
<dbReference type="InterPro" id="IPR001296">
    <property type="entry name" value="Glyco_trans_1"/>
</dbReference>
<dbReference type="PANTHER" id="PTHR45947">
    <property type="entry name" value="SULFOQUINOVOSYL TRANSFERASE SQD2"/>
    <property type="match status" value="1"/>
</dbReference>
<accession>A0ABW3S182</accession>
<feature type="domain" description="Glycosyltransferase subfamily 4-like N-terminal" evidence="2">
    <location>
        <begin position="14"/>
        <end position="203"/>
    </location>
</feature>
<sequence>MNILLATYWPFPHIGGVSTYLGILRTRLEEVGHRVEILAQHPDLLQYYLVGNGQLLEKQTFRTQAEAEVKANYESRNLPYSPWLLWRESEKYAFELAFRQISLQNYDLVHTQDIISTFVCRRAKPSHVPLVATIHGCLAAEWMANDEILVRSPLERHYLSLEEYFGSMSSDCLILPSQWLSDKLSTFGIEHPCSYIIPYGLDQDIYENYLVSIERQGLTVSSLEKKSIIIACPARLVAIKGHGYLLEAMRLLAKQHENVVCWLIGDGVMRQDLERQVEELKLQNHVYFWGKRHDVPELIAKADIVVLPSLQDNLPFSIIEAQSLGKPVVSSCIGGIVEMVEDGRNGFLVEPANAIDLFEKLLLLVEDRDLRSKMAVAAREHALAVWNDKVMLRQTLEVYKKAVSAQSFPVQIQDFTSSLIAGYLADEGEIAQPSSPLAATLSGKIADGQTGRAAAHAHIHLLDMAGVVLLSTTSGPEGTFEIRNLQQGNYELGISAMALGMKTFKISVNSSEPIKLDVII</sequence>
<evidence type="ECO:0000259" key="1">
    <source>
        <dbReference type="Pfam" id="PF00534"/>
    </source>
</evidence>
<dbReference type="SUPFAM" id="SSF53756">
    <property type="entry name" value="UDP-Glycosyltransferase/glycogen phosphorylase"/>
    <property type="match status" value="1"/>
</dbReference>
<organism evidence="3 4">
    <name type="scientific">Paenibacillus puldeungensis</name>
    <dbReference type="NCBI Taxonomy" id="696536"/>
    <lineage>
        <taxon>Bacteria</taxon>
        <taxon>Bacillati</taxon>
        <taxon>Bacillota</taxon>
        <taxon>Bacilli</taxon>
        <taxon>Bacillales</taxon>
        <taxon>Paenibacillaceae</taxon>
        <taxon>Paenibacillus</taxon>
    </lineage>
</organism>
<dbReference type="Pfam" id="PF00534">
    <property type="entry name" value="Glycos_transf_1"/>
    <property type="match status" value="1"/>
</dbReference>
<dbReference type="EMBL" id="JBHTLM010000015">
    <property type="protein sequence ID" value="MFD1178274.1"/>
    <property type="molecule type" value="Genomic_DNA"/>
</dbReference>
<dbReference type="Gene3D" id="3.40.50.2000">
    <property type="entry name" value="Glycogen Phosphorylase B"/>
    <property type="match status" value="2"/>
</dbReference>
<dbReference type="CDD" id="cd03801">
    <property type="entry name" value="GT4_PimA-like"/>
    <property type="match status" value="1"/>
</dbReference>
<gene>
    <name evidence="3" type="ORF">ACFQ3W_18520</name>
</gene>
<evidence type="ECO:0000259" key="2">
    <source>
        <dbReference type="Pfam" id="PF13439"/>
    </source>
</evidence>
<proteinExistence type="predicted"/>
<evidence type="ECO:0000313" key="3">
    <source>
        <dbReference type="EMBL" id="MFD1178274.1"/>
    </source>
</evidence>
<keyword evidence="3" id="KW-0328">Glycosyltransferase</keyword>
<comment type="caution">
    <text evidence="3">The sequence shown here is derived from an EMBL/GenBank/DDBJ whole genome shotgun (WGS) entry which is preliminary data.</text>
</comment>
<dbReference type="PANTHER" id="PTHR45947:SF3">
    <property type="entry name" value="SULFOQUINOVOSYL TRANSFERASE SQD2"/>
    <property type="match status" value="1"/>
</dbReference>
<dbReference type="Pfam" id="PF13620">
    <property type="entry name" value="CarboxypepD_reg"/>
    <property type="match status" value="1"/>
</dbReference>
<dbReference type="Pfam" id="PF13439">
    <property type="entry name" value="Glyco_transf_4"/>
    <property type="match status" value="1"/>
</dbReference>
<protein>
    <submittedName>
        <fullName evidence="3">Glycosyltransferase</fullName>
        <ecNumber evidence="3">2.4.-.-</ecNumber>
    </submittedName>
</protein>
<dbReference type="InterPro" id="IPR028098">
    <property type="entry name" value="Glyco_trans_4-like_N"/>
</dbReference>
<evidence type="ECO:0000313" key="4">
    <source>
        <dbReference type="Proteomes" id="UP001597262"/>
    </source>
</evidence>
<reference evidence="4" key="1">
    <citation type="journal article" date="2019" name="Int. J. Syst. Evol. Microbiol.">
        <title>The Global Catalogue of Microorganisms (GCM) 10K type strain sequencing project: providing services to taxonomists for standard genome sequencing and annotation.</title>
        <authorList>
            <consortium name="The Broad Institute Genomics Platform"/>
            <consortium name="The Broad Institute Genome Sequencing Center for Infectious Disease"/>
            <person name="Wu L."/>
            <person name="Ma J."/>
        </authorList>
    </citation>
    <scope>NUCLEOTIDE SEQUENCE [LARGE SCALE GENOMIC DNA]</scope>
    <source>
        <strain evidence="4">CCUG 59189</strain>
    </source>
</reference>
<dbReference type="InterPro" id="IPR050194">
    <property type="entry name" value="Glycosyltransferase_grp1"/>
</dbReference>
<dbReference type="GO" id="GO:0016757">
    <property type="term" value="F:glycosyltransferase activity"/>
    <property type="evidence" value="ECO:0007669"/>
    <property type="project" value="UniProtKB-KW"/>
</dbReference>